<comment type="caution">
    <text evidence="2">The sequence shown here is derived from an EMBL/GenBank/DDBJ whole genome shotgun (WGS) entry which is preliminary data.</text>
</comment>
<dbReference type="AlphaFoldDB" id="A0A7W7Z5U4"/>
<name>A0A7W7Z5U4_9BRAD</name>
<keyword evidence="1" id="KW-0812">Transmembrane</keyword>
<sequence length="169" mass="17858">MVKKVEAERQQTSSSASADERSQGGFALIEIVCVLAIIGMIAAVLLPSIPRTTSRTRLEAYAVEAASILKMDRNAARSRHVAVATIVAAPARLIRSGSSNRTIQLPRDVSLEAVTAANCPAPGNGPSIGFFPSGRSCGGTLALFTPGMRYEVRVNWLTGGIEIVPQRPV</sequence>
<dbReference type="Pfam" id="PF07963">
    <property type="entry name" value="N_methyl"/>
    <property type="match status" value="1"/>
</dbReference>
<keyword evidence="1" id="KW-0472">Membrane</keyword>
<dbReference type="SUPFAM" id="SSF54523">
    <property type="entry name" value="Pili subunits"/>
    <property type="match status" value="1"/>
</dbReference>
<evidence type="ECO:0000256" key="1">
    <source>
        <dbReference type="SAM" id="Phobius"/>
    </source>
</evidence>
<dbReference type="InterPro" id="IPR045584">
    <property type="entry name" value="Pilin-like"/>
</dbReference>
<evidence type="ECO:0000313" key="2">
    <source>
        <dbReference type="EMBL" id="MBB5048563.1"/>
    </source>
</evidence>
<dbReference type="Gene3D" id="3.30.700.10">
    <property type="entry name" value="Glycoprotein, Type 4 Pilin"/>
    <property type="match status" value="1"/>
</dbReference>
<dbReference type="Proteomes" id="UP000542353">
    <property type="component" value="Unassembled WGS sequence"/>
</dbReference>
<accession>A0A7W7Z5U4</accession>
<dbReference type="NCBIfam" id="TIGR02532">
    <property type="entry name" value="IV_pilin_GFxxxE"/>
    <property type="match status" value="1"/>
</dbReference>
<protein>
    <submittedName>
        <fullName evidence="2">General secretion pathway protein H</fullName>
    </submittedName>
</protein>
<keyword evidence="1" id="KW-1133">Transmembrane helix</keyword>
<evidence type="ECO:0000313" key="3">
    <source>
        <dbReference type="Proteomes" id="UP000542353"/>
    </source>
</evidence>
<organism evidence="2 3">
    <name type="scientific">Rhodopseudomonas rhenobacensis</name>
    <dbReference type="NCBI Taxonomy" id="87461"/>
    <lineage>
        <taxon>Bacteria</taxon>
        <taxon>Pseudomonadati</taxon>
        <taxon>Pseudomonadota</taxon>
        <taxon>Alphaproteobacteria</taxon>
        <taxon>Hyphomicrobiales</taxon>
        <taxon>Nitrobacteraceae</taxon>
        <taxon>Rhodopseudomonas</taxon>
    </lineage>
</organism>
<gene>
    <name evidence="2" type="ORF">HNR60_003330</name>
</gene>
<keyword evidence="3" id="KW-1185">Reference proteome</keyword>
<reference evidence="2 3" key="1">
    <citation type="submission" date="2020-08" db="EMBL/GenBank/DDBJ databases">
        <title>Genomic Encyclopedia of Type Strains, Phase IV (KMG-IV): sequencing the most valuable type-strain genomes for metagenomic binning, comparative biology and taxonomic classification.</title>
        <authorList>
            <person name="Goeker M."/>
        </authorList>
    </citation>
    <scope>NUCLEOTIDE SEQUENCE [LARGE SCALE GENOMIC DNA]</scope>
    <source>
        <strain evidence="2 3">DSM 12706</strain>
    </source>
</reference>
<dbReference type="InterPro" id="IPR012902">
    <property type="entry name" value="N_methyl_site"/>
</dbReference>
<proteinExistence type="predicted"/>
<feature type="transmembrane region" description="Helical" evidence="1">
    <location>
        <begin position="25"/>
        <end position="46"/>
    </location>
</feature>
<dbReference type="RefSeq" id="WP_184259404.1">
    <property type="nucleotide sequence ID" value="NZ_JACHIH010000022.1"/>
</dbReference>
<dbReference type="EMBL" id="JACHIH010000022">
    <property type="protein sequence ID" value="MBB5048563.1"/>
    <property type="molecule type" value="Genomic_DNA"/>
</dbReference>